<dbReference type="InterPro" id="IPR003034">
    <property type="entry name" value="SAP_dom"/>
</dbReference>
<name>A0A9P6MGI7_9FUNG</name>
<accession>A0A9P6MGI7</accession>
<keyword evidence="5" id="KW-1185">Reference proteome</keyword>
<feature type="domain" description="SAP" evidence="3">
    <location>
        <begin position="28"/>
        <end position="62"/>
    </location>
</feature>
<evidence type="ECO:0000313" key="5">
    <source>
        <dbReference type="Proteomes" id="UP000703661"/>
    </source>
</evidence>
<evidence type="ECO:0000256" key="1">
    <source>
        <dbReference type="SAM" id="MobiDB-lite"/>
    </source>
</evidence>
<sequence length="249" mass="27859">MDSNDYKKGLDDVSNSSDSDGTHQTYLWSSYSIQQMKELLRQHGQLTTGSRSTLRKRLRNCEQIPVSATTNSIAPDELPVATIKVTAAGVEAVAKSTSASSFSSFSMVDSSGRATTLPNIDMDTAEEAATSSAFDDGVDRQMLNDLVANRSRRLSQSIRSRFSRRSNSFSAHFAEFINRRKEALETERQEISVYTSPLTVLSYFFLYILYEFRMALLWIISQQYLLVVLPAIAATVYFVYQTDGAHQPV</sequence>
<evidence type="ECO:0000256" key="2">
    <source>
        <dbReference type="SAM" id="Phobius"/>
    </source>
</evidence>
<gene>
    <name evidence="4" type="ORF">BGZ80_006704</name>
</gene>
<keyword evidence="2" id="KW-0812">Transmembrane</keyword>
<dbReference type="EMBL" id="JAAAID010003319">
    <property type="protein sequence ID" value="KAF9998834.1"/>
    <property type="molecule type" value="Genomic_DNA"/>
</dbReference>
<proteinExistence type="predicted"/>
<feature type="region of interest" description="Disordered" evidence="1">
    <location>
        <begin position="1"/>
        <end position="21"/>
    </location>
</feature>
<reference evidence="4" key="1">
    <citation type="journal article" date="2020" name="Fungal Divers.">
        <title>Resolving the Mortierellaceae phylogeny through synthesis of multi-gene phylogenetics and phylogenomics.</title>
        <authorList>
            <person name="Vandepol N."/>
            <person name="Liber J."/>
            <person name="Desiro A."/>
            <person name="Na H."/>
            <person name="Kennedy M."/>
            <person name="Barry K."/>
            <person name="Grigoriev I.V."/>
            <person name="Miller A.N."/>
            <person name="O'Donnell K."/>
            <person name="Stajich J.E."/>
            <person name="Bonito G."/>
        </authorList>
    </citation>
    <scope>NUCLEOTIDE SEQUENCE</scope>
    <source>
        <strain evidence="4">NRRL 2769</strain>
    </source>
</reference>
<comment type="caution">
    <text evidence="4">The sequence shown here is derived from an EMBL/GenBank/DDBJ whole genome shotgun (WGS) entry which is preliminary data.</text>
</comment>
<evidence type="ECO:0000259" key="3">
    <source>
        <dbReference type="PROSITE" id="PS50800"/>
    </source>
</evidence>
<organism evidence="4 5">
    <name type="scientific">Entomortierella chlamydospora</name>
    <dbReference type="NCBI Taxonomy" id="101097"/>
    <lineage>
        <taxon>Eukaryota</taxon>
        <taxon>Fungi</taxon>
        <taxon>Fungi incertae sedis</taxon>
        <taxon>Mucoromycota</taxon>
        <taxon>Mortierellomycotina</taxon>
        <taxon>Mortierellomycetes</taxon>
        <taxon>Mortierellales</taxon>
        <taxon>Mortierellaceae</taxon>
        <taxon>Entomortierella</taxon>
    </lineage>
</organism>
<keyword evidence="2" id="KW-1133">Transmembrane helix</keyword>
<feature type="transmembrane region" description="Helical" evidence="2">
    <location>
        <begin position="191"/>
        <end position="210"/>
    </location>
</feature>
<feature type="transmembrane region" description="Helical" evidence="2">
    <location>
        <begin position="216"/>
        <end position="240"/>
    </location>
</feature>
<feature type="compositionally biased region" description="Basic and acidic residues" evidence="1">
    <location>
        <begin position="1"/>
        <end position="11"/>
    </location>
</feature>
<evidence type="ECO:0000313" key="4">
    <source>
        <dbReference type="EMBL" id="KAF9998834.1"/>
    </source>
</evidence>
<dbReference type="Proteomes" id="UP000703661">
    <property type="component" value="Unassembled WGS sequence"/>
</dbReference>
<dbReference type="PROSITE" id="PS50800">
    <property type="entry name" value="SAP"/>
    <property type="match status" value="1"/>
</dbReference>
<dbReference type="AlphaFoldDB" id="A0A9P6MGI7"/>
<keyword evidence="2" id="KW-0472">Membrane</keyword>
<protein>
    <recommendedName>
        <fullName evidence="3">SAP domain-containing protein</fullName>
    </recommendedName>
</protein>